<dbReference type="AlphaFoldDB" id="A0A5A7QMX2"/>
<protein>
    <submittedName>
        <fullName evidence="1">Penicillin-binding protein</fullName>
    </submittedName>
</protein>
<name>A0A5A7QMX2_STRAF</name>
<reference evidence="2" key="1">
    <citation type="journal article" date="2019" name="Curr. Biol.">
        <title>Genome Sequence of Striga asiatica Provides Insight into the Evolution of Plant Parasitism.</title>
        <authorList>
            <person name="Yoshida S."/>
            <person name="Kim S."/>
            <person name="Wafula E.K."/>
            <person name="Tanskanen J."/>
            <person name="Kim Y.M."/>
            <person name="Honaas L."/>
            <person name="Yang Z."/>
            <person name="Spallek T."/>
            <person name="Conn C.E."/>
            <person name="Ichihashi Y."/>
            <person name="Cheong K."/>
            <person name="Cui S."/>
            <person name="Der J.P."/>
            <person name="Gundlach H."/>
            <person name="Jiao Y."/>
            <person name="Hori C."/>
            <person name="Ishida J.K."/>
            <person name="Kasahara H."/>
            <person name="Kiba T."/>
            <person name="Kim M.S."/>
            <person name="Koo N."/>
            <person name="Laohavisit A."/>
            <person name="Lee Y.H."/>
            <person name="Lumba S."/>
            <person name="McCourt P."/>
            <person name="Mortimer J.C."/>
            <person name="Mutuku J.M."/>
            <person name="Nomura T."/>
            <person name="Sasaki-Sekimoto Y."/>
            <person name="Seto Y."/>
            <person name="Wang Y."/>
            <person name="Wakatake T."/>
            <person name="Sakakibara H."/>
            <person name="Demura T."/>
            <person name="Yamaguchi S."/>
            <person name="Yoneyama K."/>
            <person name="Manabe R.I."/>
            <person name="Nelson D.C."/>
            <person name="Schulman A.H."/>
            <person name="Timko M.P."/>
            <person name="dePamphilis C.W."/>
            <person name="Choi D."/>
            <person name="Shirasu K."/>
        </authorList>
    </citation>
    <scope>NUCLEOTIDE SEQUENCE [LARGE SCALE GENOMIC DNA]</scope>
    <source>
        <strain evidence="2">cv. UVA1</strain>
    </source>
</reference>
<evidence type="ECO:0000313" key="2">
    <source>
        <dbReference type="Proteomes" id="UP000325081"/>
    </source>
</evidence>
<sequence>YKSILIVELNNNGGPLSFNLLRFLRRSQAEMKSIRLEINIFMDFVLMEIKYAVSEENPEKLCREIIRLEGEILAMASTIEQQQKEFTDFKDRVVPIIAERICTFCYSASAMDLEEDQLTKPVSLGIDSGSKGTADDLSNSSQLMQIFLLPFASHGKKIIN</sequence>
<dbReference type="OrthoDB" id="8062037at2759"/>
<feature type="non-terminal residue" evidence="1">
    <location>
        <position position="1"/>
    </location>
</feature>
<accession>A0A5A7QMX2</accession>
<proteinExistence type="predicted"/>
<comment type="caution">
    <text evidence="1">The sequence shown here is derived from an EMBL/GenBank/DDBJ whole genome shotgun (WGS) entry which is preliminary data.</text>
</comment>
<feature type="non-terminal residue" evidence="1">
    <location>
        <position position="160"/>
    </location>
</feature>
<evidence type="ECO:0000313" key="1">
    <source>
        <dbReference type="EMBL" id="GER45221.1"/>
    </source>
</evidence>
<keyword evidence="2" id="KW-1185">Reference proteome</keyword>
<organism evidence="1 2">
    <name type="scientific">Striga asiatica</name>
    <name type="common">Asiatic witchweed</name>
    <name type="synonym">Buchnera asiatica</name>
    <dbReference type="NCBI Taxonomy" id="4170"/>
    <lineage>
        <taxon>Eukaryota</taxon>
        <taxon>Viridiplantae</taxon>
        <taxon>Streptophyta</taxon>
        <taxon>Embryophyta</taxon>
        <taxon>Tracheophyta</taxon>
        <taxon>Spermatophyta</taxon>
        <taxon>Magnoliopsida</taxon>
        <taxon>eudicotyledons</taxon>
        <taxon>Gunneridae</taxon>
        <taxon>Pentapetalae</taxon>
        <taxon>asterids</taxon>
        <taxon>lamiids</taxon>
        <taxon>Lamiales</taxon>
        <taxon>Orobanchaceae</taxon>
        <taxon>Buchnereae</taxon>
        <taxon>Striga</taxon>
    </lineage>
</organism>
<gene>
    <name evidence="1" type="ORF">STAS_22139</name>
</gene>
<dbReference type="Proteomes" id="UP000325081">
    <property type="component" value="Unassembled WGS sequence"/>
</dbReference>
<dbReference type="EMBL" id="BKCP01007181">
    <property type="protein sequence ID" value="GER45221.1"/>
    <property type="molecule type" value="Genomic_DNA"/>
</dbReference>